<evidence type="ECO:0000313" key="1">
    <source>
        <dbReference type="EMBL" id="GBH21549.1"/>
    </source>
</evidence>
<gene>
    <name evidence="1" type="ORF">KPSA3_07597</name>
</gene>
<dbReference type="Proteomes" id="UP000248291">
    <property type="component" value="Unassembled WGS sequence"/>
</dbReference>
<reference evidence="1 2" key="1">
    <citation type="submission" date="2018-04" db="EMBL/GenBank/DDBJ databases">
        <title>Draft genome sequence of Pseudomonas syringae pv. actinidiae biovar 3 strains isolated from kiwifruit in Kagawa prefecture.</title>
        <authorList>
            <person name="Tabuchi M."/>
            <person name="Saito M."/>
            <person name="Fujiwara S."/>
            <person name="Sasa N."/>
            <person name="Akimitsu K."/>
            <person name="Gomi K."/>
            <person name="Konishi-Sugita S."/>
            <person name="Hamano K."/>
            <person name="Kataoka I."/>
        </authorList>
    </citation>
    <scope>NUCLEOTIDE SEQUENCE [LARGE SCALE GENOMIC DNA]</scope>
    <source>
        <strain evidence="1 2">MAFF212211</strain>
    </source>
</reference>
<sequence>MQIGRDGDIETFPSGLGHISLINDRAHQGLPSSGYKRMPIPYPLGDDDLIFGSLFKIQKLLESHIYLGGCFWLRLRRYGWPVQVFARACVVMQLGPWMNSFTCFEFCPIAPWRRGDLKLGAKLFQPHIRQPIKGRYHLDRVGPDLVQQLGPIIEFHHLTHPRLCALRFESTAPHQKAQWEQRSSTRIAHQRSLRPV</sequence>
<accession>A0AAN4QCL8</accession>
<evidence type="ECO:0000313" key="2">
    <source>
        <dbReference type="Proteomes" id="UP000248291"/>
    </source>
</evidence>
<dbReference type="AlphaFoldDB" id="A0AAN4QCL8"/>
<proteinExistence type="predicted"/>
<comment type="caution">
    <text evidence="1">The sequence shown here is derived from an EMBL/GenBank/DDBJ whole genome shotgun (WGS) entry which is preliminary data.</text>
</comment>
<name>A0AAN4QCL8_PSESF</name>
<dbReference type="EMBL" id="BGKA01000300">
    <property type="protein sequence ID" value="GBH21549.1"/>
    <property type="molecule type" value="Genomic_DNA"/>
</dbReference>
<organism evidence="1 2">
    <name type="scientific">Pseudomonas syringae pv. actinidiae</name>
    <dbReference type="NCBI Taxonomy" id="103796"/>
    <lineage>
        <taxon>Bacteria</taxon>
        <taxon>Pseudomonadati</taxon>
        <taxon>Pseudomonadota</taxon>
        <taxon>Gammaproteobacteria</taxon>
        <taxon>Pseudomonadales</taxon>
        <taxon>Pseudomonadaceae</taxon>
        <taxon>Pseudomonas</taxon>
        <taxon>Pseudomonas syringae</taxon>
    </lineage>
</organism>
<protein>
    <submittedName>
        <fullName evidence="1">Uncharacterized protein</fullName>
    </submittedName>
</protein>